<dbReference type="PROSITE" id="PS50297">
    <property type="entry name" value="ANK_REP_REGION"/>
    <property type="match status" value="3"/>
</dbReference>
<accession>A0A812Y0R8</accession>
<keyword evidence="1" id="KW-0677">Repeat</keyword>
<dbReference type="SMART" id="SM00248">
    <property type="entry name" value="ANK"/>
    <property type="match status" value="8"/>
</dbReference>
<feature type="repeat" description="ANK" evidence="3">
    <location>
        <begin position="176"/>
        <end position="208"/>
    </location>
</feature>
<dbReference type="Pfam" id="PF00023">
    <property type="entry name" value="Ank"/>
    <property type="match status" value="1"/>
</dbReference>
<dbReference type="Proteomes" id="UP000601435">
    <property type="component" value="Unassembled WGS sequence"/>
</dbReference>
<dbReference type="PANTHER" id="PTHR24198:SF165">
    <property type="entry name" value="ANKYRIN REPEAT-CONTAINING PROTEIN-RELATED"/>
    <property type="match status" value="1"/>
</dbReference>
<evidence type="ECO:0000256" key="2">
    <source>
        <dbReference type="ARBA" id="ARBA00023043"/>
    </source>
</evidence>
<evidence type="ECO:0000313" key="4">
    <source>
        <dbReference type="EMBL" id="CAE7767665.1"/>
    </source>
</evidence>
<keyword evidence="5" id="KW-1185">Reference proteome</keyword>
<dbReference type="InterPro" id="IPR036770">
    <property type="entry name" value="Ankyrin_rpt-contain_sf"/>
</dbReference>
<evidence type="ECO:0000313" key="5">
    <source>
        <dbReference type="Proteomes" id="UP000601435"/>
    </source>
</evidence>
<evidence type="ECO:0000256" key="3">
    <source>
        <dbReference type="PROSITE-ProRule" id="PRU00023"/>
    </source>
</evidence>
<dbReference type="PROSITE" id="PS50088">
    <property type="entry name" value="ANK_REPEAT"/>
    <property type="match status" value="3"/>
</dbReference>
<reference evidence="4" key="1">
    <citation type="submission" date="2021-02" db="EMBL/GenBank/DDBJ databases">
        <authorList>
            <person name="Dougan E. K."/>
            <person name="Rhodes N."/>
            <person name="Thang M."/>
            <person name="Chan C."/>
        </authorList>
    </citation>
    <scope>NUCLEOTIDE SEQUENCE</scope>
</reference>
<feature type="repeat" description="ANK" evidence="3">
    <location>
        <begin position="35"/>
        <end position="67"/>
    </location>
</feature>
<dbReference type="Gene3D" id="1.25.40.20">
    <property type="entry name" value="Ankyrin repeat-containing domain"/>
    <property type="match status" value="3"/>
</dbReference>
<dbReference type="Pfam" id="PF12796">
    <property type="entry name" value="Ank_2"/>
    <property type="match status" value="2"/>
</dbReference>
<sequence>MGPPELLEASLLGDMKQAGWVLETDGNAHGVPTCTGWLPLHVSAAQGHLDIARALLRRKAEVNPPSDSLSAISPLSLACLSGQASLVQLLLCAAATIDGPEGHGGAPLLHAAYKNFASICEILLDSGANPHVAFTKSGHIQLEIPTAKTPLHDDHWHRILCEPSQGGSSLQQLRTEGVTALHLAAWHGSARTCWALLEASARPDARDCLHRSALMLSAERGHLEVVRLLLERRAHLHPSLHGHTAASLAARANQTAAIELLLEGKVDVDYVAWFGAPTMLHIAAYWRYQGLVSKLLTLKASTETPLAPGGLRPLMVAADRGSLEVCQLLLGFSAEVGALDDAGESAWQKAVLAGNLKIGHLLAACGAASALKVGPRVEKDASEV</sequence>
<dbReference type="OrthoDB" id="341259at2759"/>
<proteinExistence type="predicted"/>
<dbReference type="PRINTS" id="PR01415">
    <property type="entry name" value="ANKYRIN"/>
</dbReference>
<comment type="caution">
    <text evidence="4">The sequence shown here is derived from an EMBL/GenBank/DDBJ whole genome shotgun (WGS) entry which is preliminary data.</text>
</comment>
<dbReference type="AlphaFoldDB" id="A0A812Y0R8"/>
<evidence type="ECO:0000256" key="1">
    <source>
        <dbReference type="ARBA" id="ARBA00022737"/>
    </source>
</evidence>
<protein>
    <submittedName>
        <fullName evidence="4">ANK3 protein</fullName>
    </submittedName>
</protein>
<dbReference type="SUPFAM" id="SSF48403">
    <property type="entry name" value="Ankyrin repeat"/>
    <property type="match status" value="2"/>
</dbReference>
<dbReference type="EMBL" id="CAJNJA010040620">
    <property type="protein sequence ID" value="CAE7767665.1"/>
    <property type="molecule type" value="Genomic_DNA"/>
</dbReference>
<dbReference type="InterPro" id="IPR002110">
    <property type="entry name" value="Ankyrin_rpt"/>
</dbReference>
<feature type="repeat" description="ANK" evidence="3">
    <location>
        <begin position="309"/>
        <end position="341"/>
    </location>
</feature>
<name>A0A812Y0R8_9DINO</name>
<dbReference type="PANTHER" id="PTHR24198">
    <property type="entry name" value="ANKYRIN REPEAT AND PROTEIN KINASE DOMAIN-CONTAINING PROTEIN"/>
    <property type="match status" value="1"/>
</dbReference>
<keyword evidence="2 3" id="KW-0040">ANK repeat</keyword>
<organism evidence="4 5">
    <name type="scientific">Symbiodinium necroappetens</name>
    <dbReference type="NCBI Taxonomy" id="1628268"/>
    <lineage>
        <taxon>Eukaryota</taxon>
        <taxon>Sar</taxon>
        <taxon>Alveolata</taxon>
        <taxon>Dinophyceae</taxon>
        <taxon>Suessiales</taxon>
        <taxon>Symbiodiniaceae</taxon>
        <taxon>Symbiodinium</taxon>
    </lineage>
</organism>
<gene>
    <name evidence="4" type="primary">ANK3</name>
    <name evidence="4" type="ORF">SNEC2469_LOCUS22403</name>
</gene>